<feature type="region of interest" description="Disordered" evidence="1">
    <location>
        <begin position="1"/>
        <end position="25"/>
    </location>
</feature>
<protein>
    <submittedName>
        <fullName evidence="2">Uncharacterized protein</fullName>
    </submittedName>
</protein>
<gene>
    <name evidence="2" type="ORF">GCM10023176_37400</name>
</gene>
<dbReference type="EMBL" id="BAABGU010000020">
    <property type="protein sequence ID" value="GAA4573102.1"/>
    <property type="molecule type" value="Genomic_DNA"/>
</dbReference>
<reference evidence="3" key="1">
    <citation type="journal article" date="2019" name="Int. J. Syst. Evol. Microbiol.">
        <title>The Global Catalogue of Microorganisms (GCM) 10K type strain sequencing project: providing services to taxonomists for standard genome sequencing and annotation.</title>
        <authorList>
            <consortium name="The Broad Institute Genomics Platform"/>
            <consortium name="The Broad Institute Genome Sequencing Center for Infectious Disease"/>
            <person name="Wu L."/>
            <person name="Ma J."/>
        </authorList>
    </citation>
    <scope>NUCLEOTIDE SEQUENCE [LARGE SCALE GENOMIC DNA]</scope>
    <source>
        <strain evidence="3">JCM 3175</strain>
    </source>
</reference>
<keyword evidence="3" id="KW-1185">Reference proteome</keyword>
<proteinExistence type="predicted"/>
<evidence type="ECO:0000256" key="1">
    <source>
        <dbReference type="SAM" id="MobiDB-lite"/>
    </source>
</evidence>
<organism evidence="2 3">
    <name type="scientific">Micromonospora coerulea</name>
    <dbReference type="NCBI Taxonomy" id="47856"/>
    <lineage>
        <taxon>Bacteria</taxon>
        <taxon>Bacillati</taxon>
        <taxon>Actinomycetota</taxon>
        <taxon>Actinomycetes</taxon>
        <taxon>Micromonosporales</taxon>
        <taxon>Micromonosporaceae</taxon>
        <taxon>Micromonospora</taxon>
    </lineage>
</organism>
<name>A0ABP8SQV3_9ACTN</name>
<evidence type="ECO:0000313" key="2">
    <source>
        <dbReference type="EMBL" id="GAA4573102.1"/>
    </source>
</evidence>
<accession>A0ABP8SQV3</accession>
<comment type="caution">
    <text evidence="2">The sequence shown here is derived from an EMBL/GenBank/DDBJ whole genome shotgun (WGS) entry which is preliminary data.</text>
</comment>
<sequence>MADHIPATELPVTAPSGSPRRPVAGIDPRVRTALRGRHVPDGFTREYPMRIARHKIVTALRDRGQSARADWVERELPERVNPAEHVGLLATLRLDPADLADAPSP</sequence>
<dbReference type="Proteomes" id="UP001500307">
    <property type="component" value="Unassembled WGS sequence"/>
</dbReference>
<evidence type="ECO:0000313" key="3">
    <source>
        <dbReference type="Proteomes" id="UP001500307"/>
    </source>
</evidence>